<dbReference type="Proteomes" id="UP000614334">
    <property type="component" value="Unassembled WGS sequence"/>
</dbReference>
<dbReference type="AlphaFoldDB" id="A0A8H7I8E1"/>
<feature type="domain" description="Reverse transcriptase" evidence="2">
    <location>
        <begin position="421"/>
        <end position="773"/>
    </location>
</feature>
<keyword evidence="3" id="KW-0695">RNA-directed DNA polymerase</keyword>
<protein>
    <submittedName>
        <fullName evidence="3">Reverse transcriptase (RNA-dependent DNA polymerase)</fullName>
    </submittedName>
</protein>
<dbReference type="SUPFAM" id="SSF53098">
    <property type="entry name" value="Ribonuclease H-like"/>
    <property type="match status" value="1"/>
</dbReference>
<dbReference type="Pfam" id="PF00078">
    <property type="entry name" value="RVT_1"/>
    <property type="match status" value="1"/>
</dbReference>
<evidence type="ECO:0000313" key="4">
    <source>
        <dbReference type="Proteomes" id="UP000614334"/>
    </source>
</evidence>
<dbReference type="InterPro" id="IPR036691">
    <property type="entry name" value="Endo/exonu/phosph_ase_sf"/>
</dbReference>
<dbReference type="GO" id="GO:0003676">
    <property type="term" value="F:nucleic acid binding"/>
    <property type="evidence" value="ECO:0007669"/>
    <property type="project" value="InterPro"/>
</dbReference>
<dbReference type="Gene3D" id="3.30.420.10">
    <property type="entry name" value="Ribonuclease H-like superfamily/Ribonuclease H"/>
    <property type="match status" value="1"/>
</dbReference>
<dbReference type="InterPro" id="IPR043502">
    <property type="entry name" value="DNA/RNA_pol_sf"/>
</dbReference>
<gene>
    <name evidence="3" type="ORF">RHS01_06689</name>
</gene>
<dbReference type="PANTHER" id="PTHR33481:SF1">
    <property type="entry name" value="ENDONUCLEASE_EXONUCLEASE_PHOSPHATASE DOMAIN-CONTAINING PROTEIN-RELATED"/>
    <property type="match status" value="1"/>
</dbReference>
<dbReference type="InterPro" id="IPR000477">
    <property type="entry name" value="RT_dom"/>
</dbReference>
<dbReference type="SUPFAM" id="SSF56672">
    <property type="entry name" value="DNA/RNA polymerases"/>
    <property type="match status" value="1"/>
</dbReference>
<evidence type="ECO:0000256" key="1">
    <source>
        <dbReference type="SAM" id="MobiDB-lite"/>
    </source>
</evidence>
<dbReference type="InterPro" id="IPR012337">
    <property type="entry name" value="RNaseH-like_sf"/>
</dbReference>
<evidence type="ECO:0000259" key="2">
    <source>
        <dbReference type="PROSITE" id="PS50878"/>
    </source>
</evidence>
<dbReference type="PROSITE" id="PS50878">
    <property type="entry name" value="RT_POL"/>
    <property type="match status" value="1"/>
</dbReference>
<feature type="compositionally biased region" description="Polar residues" evidence="1">
    <location>
        <begin position="454"/>
        <end position="465"/>
    </location>
</feature>
<accession>A0A8H7I8E1</accession>
<sequence>MGLNRCRILESKWNLRGNLILIFPAHSNPSAISQMEPEIRNALGLNNSGSIFTRDTKWSKVIISGVPTGFSESNDDQVISKDELMEEVRKHKSTKKLTITQYPNWTIRPEDIRTAYGSIAFAFEDPDGSKLALILKERFSLFGCALRARAWSNKPLLQTCNAVLHMATSRPTATGNLGAPDADTTTQPTNTTKNVNCATTKRERKGHLALTRTAVVFAAKITNGTQTNAPKGLRCQLRVHSLLNDKSYLAALILMIQDPWWGRIGYDKTIDPKTINIYGTTNSPFWMCFSPPGISGPKGPSVSIYVRRDIPGLLARYSDSLPPHPNVLAVDVIYNGSLTTLVNVYIHGDNERYEEALNHLICHPYPSSHPIVIAADLESMANGILQAMTQATQDTMPQKKQGKRGSQLPGGVANAPKPSPLSVELSDAPASLTPTKCAKLPPSGTFSGTPTGTRANTGPPATNTFWRRPCHPTSAKSHRPDQQILPQSNLGKSIAEPWNSPLPQRPWHSITKEEVEAALADLSNTRTGRIWNKLPTVEMGLLLESSPHSGALQWMPHVGIPPHMPLAQHDLMHDAGLCLTHNVKAQWALGKHVSLLTMDVSGYFNNIDHARLVYTLRRLGFAHKICQWLISYLHKRTAQPKIDDTLCDPINLPAVGIPQGSPLSPILSSIYSIPLLHAIQDPQVHTYAYVDNFSILAFSHSHSANAQILKEIALSANETLQLLGLEFELPKSNLIHFISQKQQPSNAKVKILLEHRALNITPKVVVRWLGFYLDQKLNFQEHIQYMANKANAVLAGLQMLADTSLSDPIQKAQNAGIQWLTGAFKTTPTTALHHLASIPPIHIYLHRLNTNAATKFRYAHSPGGSSKNCQEKIAENANRLIDALAHKGTLVGFSDGLKEVQAGVRKVGIGYSVQWKKSEVAKFSGGIGPCANIFDAEMLALALIAQRCVRFARSHNIQKIHVFLDNLAAVRIINRTKPHPAQYASILFRKEVHAFLRDDPRRTFVVQWIPGHSKINGNKRANSHSTRLQDMGKNLGGQPSLQNRAETHPRPLSLKLHPIFNNPGLPCSVSSCLVHVMTGHGWFGEYKDRMPFIKGSHKCPCGEQVQSVPHLLFLCPLSKDSRKNLTNVAPDLNPSPSLGLPKASKRLQNSFFTPELASTNNNAGYCPTFPRLTPTPPSAHPTIPLSHLVALDPFVSLSLLLSFAVTLCFAWESVV</sequence>
<proteinExistence type="predicted"/>
<dbReference type="EMBL" id="JACYCF010000012">
    <property type="protein sequence ID" value="KAF8753638.1"/>
    <property type="molecule type" value="Genomic_DNA"/>
</dbReference>
<dbReference type="PANTHER" id="PTHR33481">
    <property type="entry name" value="REVERSE TRANSCRIPTASE"/>
    <property type="match status" value="1"/>
</dbReference>
<feature type="region of interest" description="Disordered" evidence="1">
    <location>
        <begin position="392"/>
        <end position="465"/>
    </location>
</feature>
<dbReference type="SUPFAM" id="SSF56219">
    <property type="entry name" value="DNase I-like"/>
    <property type="match status" value="1"/>
</dbReference>
<organism evidence="3 4">
    <name type="scientific">Rhizoctonia solani</name>
    <dbReference type="NCBI Taxonomy" id="456999"/>
    <lineage>
        <taxon>Eukaryota</taxon>
        <taxon>Fungi</taxon>
        <taxon>Dikarya</taxon>
        <taxon>Basidiomycota</taxon>
        <taxon>Agaricomycotina</taxon>
        <taxon>Agaricomycetes</taxon>
        <taxon>Cantharellales</taxon>
        <taxon>Ceratobasidiaceae</taxon>
        <taxon>Rhizoctonia</taxon>
    </lineage>
</organism>
<comment type="caution">
    <text evidence="3">The sequence shown here is derived from an EMBL/GenBank/DDBJ whole genome shotgun (WGS) entry which is preliminary data.</text>
</comment>
<feature type="compositionally biased region" description="Low complexity" evidence="1">
    <location>
        <begin position="441"/>
        <end position="453"/>
    </location>
</feature>
<evidence type="ECO:0000313" key="3">
    <source>
        <dbReference type="EMBL" id="KAF8753638.1"/>
    </source>
</evidence>
<dbReference type="InterPro" id="IPR036397">
    <property type="entry name" value="RNaseH_sf"/>
</dbReference>
<keyword evidence="3" id="KW-0548">Nucleotidyltransferase</keyword>
<dbReference type="GO" id="GO:0003964">
    <property type="term" value="F:RNA-directed DNA polymerase activity"/>
    <property type="evidence" value="ECO:0007669"/>
    <property type="project" value="UniProtKB-KW"/>
</dbReference>
<reference evidence="3" key="1">
    <citation type="submission" date="2020-09" db="EMBL/GenBank/DDBJ databases">
        <title>Comparative genome analyses of four rice-infecting Rhizoctonia solani isolates reveal extensive enrichment of homogalacturonan modification genes.</title>
        <authorList>
            <person name="Lee D.-Y."/>
            <person name="Jeon J."/>
            <person name="Kim K.-T."/>
            <person name="Cheong K."/>
            <person name="Song H."/>
            <person name="Choi G."/>
            <person name="Ko J."/>
            <person name="Opiyo S.O."/>
            <person name="Zuo S."/>
            <person name="Madhav S."/>
            <person name="Lee Y.-H."/>
            <person name="Wang G.-L."/>
        </authorList>
    </citation>
    <scope>NUCLEOTIDE SEQUENCE</scope>
    <source>
        <strain evidence="3">AG1-IA B2</strain>
    </source>
</reference>
<dbReference type="CDD" id="cd09276">
    <property type="entry name" value="Rnase_HI_RT_non_LTR"/>
    <property type="match status" value="1"/>
</dbReference>
<keyword evidence="3" id="KW-0808">Transferase</keyword>
<name>A0A8H7I8E1_9AGAM</name>